<evidence type="ECO:0000256" key="5">
    <source>
        <dbReference type="ARBA" id="ARBA00022840"/>
    </source>
</evidence>
<reference evidence="12 13" key="1">
    <citation type="journal article" date="2012" name="New Phytol.">
        <title>Insight into trade-off between wood decay and parasitism from the genome of a fungal forest pathogen.</title>
        <authorList>
            <person name="Olson A."/>
            <person name="Aerts A."/>
            <person name="Asiegbu F."/>
            <person name="Belbahri L."/>
            <person name="Bouzid O."/>
            <person name="Broberg A."/>
            <person name="Canback B."/>
            <person name="Coutinho P.M."/>
            <person name="Cullen D."/>
            <person name="Dalman K."/>
            <person name="Deflorio G."/>
            <person name="van Diepen L.T."/>
            <person name="Dunand C."/>
            <person name="Duplessis S."/>
            <person name="Durling M."/>
            <person name="Gonthier P."/>
            <person name="Grimwood J."/>
            <person name="Fossdal C.G."/>
            <person name="Hansson D."/>
            <person name="Henrissat B."/>
            <person name="Hietala A."/>
            <person name="Himmelstrand K."/>
            <person name="Hoffmeister D."/>
            <person name="Hogberg N."/>
            <person name="James T.Y."/>
            <person name="Karlsson M."/>
            <person name="Kohler A."/>
            <person name="Kues U."/>
            <person name="Lee Y.H."/>
            <person name="Lin Y.C."/>
            <person name="Lind M."/>
            <person name="Lindquist E."/>
            <person name="Lombard V."/>
            <person name="Lucas S."/>
            <person name="Lunden K."/>
            <person name="Morin E."/>
            <person name="Murat C."/>
            <person name="Park J."/>
            <person name="Raffaello T."/>
            <person name="Rouze P."/>
            <person name="Salamov A."/>
            <person name="Schmutz J."/>
            <person name="Solheim H."/>
            <person name="Stahlberg J."/>
            <person name="Velez H."/>
            <person name="de Vries R.P."/>
            <person name="Wiebenga A."/>
            <person name="Woodward S."/>
            <person name="Yakovlev I."/>
            <person name="Garbelotto M."/>
            <person name="Martin F."/>
            <person name="Grigoriev I.V."/>
            <person name="Stenlid J."/>
        </authorList>
    </citation>
    <scope>NUCLEOTIDE SEQUENCE [LARGE SCALE GENOMIC DNA]</scope>
    <source>
        <strain evidence="12 13">TC 32-1</strain>
    </source>
</reference>
<dbReference type="PANTHER" id="PTHR43394:SF1">
    <property type="entry name" value="ATP-BINDING CASSETTE SUB-FAMILY B MEMBER 10, MITOCHONDRIAL"/>
    <property type="match status" value="1"/>
</dbReference>
<dbReference type="PROSITE" id="PS00211">
    <property type="entry name" value="ABC_TRANSPORTER_1"/>
    <property type="match status" value="1"/>
</dbReference>
<dbReference type="PROSITE" id="PS50929">
    <property type="entry name" value="ABC_TM1F"/>
    <property type="match status" value="1"/>
</dbReference>
<comment type="subcellular location">
    <subcellularLocation>
        <location evidence="1">Membrane</location>
        <topology evidence="1">Multi-pass membrane protein</topology>
    </subcellularLocation>
</comment>
<dbReference type="PANTHER" id="PTHR43394">
    <property type="entry name" value="ATP-DEPENDENT PERMEASE MDL1, MITOCHONDRIAL"/>
    <property type="match status" value="1"/>
</dbReference>
<keyword evidence="5" id="KW-0067">ATP-binding</keyword>
<dbReference type="AlphaFoldDB" id="W4JML6"/>
<dbReference type="GO" id="GO:0015421">
    <property type="term" value="F:ABC-type oligopeptide transporter activity"/>
    <property type="evidence" value="ECO:0007669"/>
    <property type="project" value="TreeGrafter"/>
</dbReference>
<dbReference type="CDD" id="cd18573">
    <property type="entry name" value="ABC_6TM_ABCB10_like"/>
    <property type="match status" value="1"/>
</dbReference>
<evidence type="ECO:0000259" key="11">
    <source>
        <dbReference type="PROSITE" id="PS50929"/>
    </source>
</evidence>
<feature type="domain" description="ABC transporter" evidence="10">
    <location>
        <begin position="434"/>
        <end position="669"/>
    </location>
</feature>
<sequence>MLAASIRARALPLCATLGTPRRTSDFLHPHILSRSKALLNSSLAHHHSTFRLYTTSSPPSRNASASAPRSTPQRQPLLSRFLPTLFTSSSLKDNPSTSSFKKIVSLARPERRPLLIAVGLLLVSSSVSLSIPFTVGKLIDFFTSSNPAIPFGLTLTQASALLLLTFTIGGAANAGRAFLMRMSGQRIVARLRQRTYAASLRQEIEYVERGEGDVLSRLTVDSSVVGESVTQNLSDGLRAVVMSFAGLGAMFYLSPTLTLLMLGVVPPISLGAVFYGRYLKRLSNRTQEALGEMTKVAQESLSALRTVQSFNAAPYEEKKFSARVDRVLTLARREAIASGIFFGSTGWSGNVVLLALLGYGGSLVSQGAISVGELTSLLMYTVYVGSGLQMLTTFFSSIMRGIGAGTRIFELLDRKPAIPPESGSVLDVGRRGTVRFEHIAFEYPSRPGAQILRDFSLELGVGESVAIVGKSGSGKSSVHSLLLRYYDPIKGKITFDGQDVREFTSKSWRSIIGVVPQDPVLFTGTIASNIAYGNEEATREQIEAAAREANCEFVWGLPRGFDTEIGRLSLSGGQRQRLAIARALLKKPAILALDEATSSLDAASERRVNDAVDRILQSRNTTCLFVAHRLSTIARAERIVVLEDGHITETGTYRQLVQREGSRFRELMAAQLNATEPGIEVTLPNGESEVEAPDVVADKSLDEPKAQAHV</sequence>
<dbReference type="Pfam" id="PF00005">
    <property type="entry name" value="ABC_tran"/>
    <property type="match status" value="1"/>
</dbReference>
<evidence type="ECO:0000256" key="1">
    <source>
        <dbReference type="ARBA" id="ARBA00004141"/>
    </source>
</evidence>
<keyword evidence="3 9" id="KW-0812">Transmembrane</keyword>
<dbReference type="Proteomes" id="UP000030671">
    <property type="component" value="Unassembled WGS sequence"/>
</dbReference>
<keyword evidence="4" id="KW-0547">Nucleotide-binding</keyword>
<dbReference type="STRING" id="747525.W4JML6"/>
<proteinExistence type="inferred from homology"/>
<evidence type="ECO:0000256" key="6">
    <source>
        <dbReference type="ARBA" id="ARBA00022989"/>
    </source>
</evidence>
<dbReference type="PROSITE" id="PS50893">
    <property type="entry name" value="ABC_TRANSPORTER_2"/>
    <property type="match status" value="1"/>
</dbReference>
<dbReference type="GO" id="GO:0005524">
    <property type="term" value="F:ATP binding"/>
    <property type="evidence" value="ECO:0007669"/>
    <property type="project" value="UniProtKB-KW"/>
</dbReference>
<dbReference type="FunFam" id="3.40.50.300:FF:000218">
    <property type="entry name" value="Multidrug ABC transporter ATP-binding protein"/>
    <property type="match status" value="1"/>
</dbReference>
<feature type="domain" description="ABC transmembrane type-1" evidence="11">
    <location>
        <begin position="115"/>
        <end position="400"/>
    </location>
</feature>
<dbReference type="Gene3D" id="3.40.50.300">
    <property type="entry name" value="P-loop containing nucleotide triphosphate hydrolases"/>
    <property type="match status" value="1"/>
</dbReference>
<evidence type="ECO:0000256" key="3">
    <source>
        <dbReference type="ARBA" id="ARBA00022692"/>
    </source>
</evidence>
<keyword evidence="13" id="KW-1185">Reference proteome</keyword>
<dbReference type="InterPro" id="IPR003439">
    <property type="entry name" value="ABC_transporter-like_ATP-bd"/>
</dbReference>
<evidence type="ECO:0000313" key="13">
    <source>
        <dbReference type="Proteomes" id="UP000030671"/>
    </source>
</evidence>
<name>W4JML6_HETIT</name>
<feature type="region of interest" description="Disordered" evidence="8">
    <location>
        <begin position="52"/>
        <end position="74"/>
    </location>
</feature>
<accession>W4JML6</accession>
<dbReference type="GO" id="GO:0005743">
    <property type="term" value="C:mitochondrial inner membrane"/>
    <property type="evidence" value="ECO:0007669"/>
    <property type="project" value="TreeGrafter"/>
</dbReference>
<feature type="transmembrane region" description="Helical" evidence="9">
    <location>
        <begin position="377"/>
        <end position="398"/>
    </location>
</feature>
<dbReference type="InterPro" id="IPR039421">
    <property type="entry name" value="Type_1_exporter"/>
</dbReference>
<dbReference type="Gene3D" id="1.20.1560.10">
    <property type="entry name" value="ABC transporter type 1, transmembrane domain"/>
    <property type="match status" value="1"/>
</dbReference>
<evidence type="ECO:0000256" key="8">
    <source>
        <dbReference type="SAM" id="MobiDB-lite"/>
    </source>
</evidence>
<feature type="transmembrane region" description="Helical" evidence="9">
    <location>
        <begin position="335"/>
        <end position="357"/>
    </location>
</feature>
<protein>
    <submittedName>
        <fullName evidence="12">ABC transporter</fullName>
    </submittedName>
</protein>
<feature type="compositionally biased region" description="Low complexity" evidence="8">
    <location>
        <begin position="54"/>
        <end position="72"/>
    </location>
</feature>
<dbReference type="InterPro" id="IPR003593">
    <property type="entry name" value="AAA+_ATPase"/>
</dbReference>
<dbReference type="FunCoup" id="W4JML6">
    <property type="interactions" value="163"/>
</dbReference>
<keyword evidence="6 9" id="KW-1133">Transmembrane helix</keyword>
<evidence type="ECO:0000256" key="9">
    <source>
        <dbReference type="SAM" id="Phobius"/>
    </source>
</evidence>
<dbReference type="InterPro" id="IPR017871">
    <property type="entry name" value="ABC_transporter-like_CS"/>
</dbReference>
<comment type="similarity">
    <text evidence="2">Belongs to the ABC transporter superfamily. ABCB family. Mitochondrial peptide exporter (TC 3.A.1.212) subfamily.</text>
</comment>
<feature type="transmembrane region" description="Helical" evidence="9">
    <location>
        <begin position="114"/>
        <end position="135"/>
    </location>
</feature>
<dbReference type="SUPFAM" id="SSF52540">
    <property type="entry name" value="P-loop containing nucleoside triphosphate hydrolases"/>
    <property type="match status" value="1"/>
</dbReference>
<dbReference type="InParanoid" id="W4JML6"/>
<feature type="transmembrane region" description="Helical" evidence="9">
    <location>
        <begin position="236"/>
        <end position="253"/>
    </location>
</feature>
<feature type="transmembrane region" description="Helical" evidence="9">
    <location>
        <begin position="155"/>
        <end position="179"/>
    </location>
</feature>
<evidence type="ECO:0000256" key="4">
    <source>
        <dbReference type="ARBA" id="ARBA00022741"/>
    </source>
</evidence>
<dbReference type="InterPro" id="IPR011527">
    <property type="entry name" value="ABC1_TM_dom"/>
</dbReference>
<dbReference type="FunFam" id="1.20.1560.10:FF:000085">
    <property type="entry name" value="Probable ATP-binding cassette (ABC) transporter"/>
    <property type="match status" value="1"/>
</dbReference>
<dbReference type="Pfam" id="PF00664">
    <property type="entry name" value="ABC_membrane"/>
    <property type="match status" value="1"/>
</dbReference>
<dbReference type="EMBL" id="KI925467">
    <property type="protein sequence ID" value="ETW74782.1"/>
    <property type="molecule type" value="Genomic_DNA"/>
</dbReference>
<dbReference type="HOGENOM" id="CLU_000604_84_3_1"/>
<evidence type="ECO:0000259" key="10">
    <source>
        <dbReference type="PROSITE" id="PS50893"/>
    </source>
</evidence>
<dbReference type="InterPro" id="IPR036640">
    <property type="entry name" value="ABC1_TM_sf"/>
</dbReference>
<gene>
    <name evidence="12" type="ORF">HETIRDRAFT_68083</name>
</gene>
<dbReference type="InterPro" id="IPR027417">
    <property type="entry name" value="P-loop_NTPase"/>
</dbReference>
<dbReference type="OrthoDB" id="6500128at2759"/>
<dbReference type="GeneID" id="20678843"/>
<dbReference type="GO" id="GO:0016887">
    <property type="term" value="F:ATP hydrolysis activity"/>
    <property type="evidence" value="ECO:0007669"/>
    <property type="project" value="InterPro"/>
</dbReference>
<dbReference type="eggNOG" id="KOG0058">
    <property type="taxonomic scope" value="Eukaryota"/>
</dbReference>
<organism evidence="12 13">
    <name type="scientific">Heterobasidion irregulare (strain TC 32-1)</name>
    <dbReference type="NCBI Taxonomy" id="747525"/>
    <lineage>
        <taxon>Eukaryota</taxon>
        <taxon>Fungi</taxon>
        <taxon>Dikarya</taxon>
        <taxon>Basidiomycota</taxon>
        <taxon>Agaricomycotina</taxon>
        <taxon>Agaricomycetes</taxon>
        <taxon>Russulales</taxon>
        <taxon>Bondarzewiaceae</taxon>
        <taxon>Heterobasidion</taxon>
        <taxon>Heterobasidion annosum species complex</taxon>
    </lineage>
</organism>
<dbReference type="KEGG" id="hir:HETIRDRAFT_68083"/>
<evidence type="ECO:0000256" key="2">
    <source>
        <dbReference type="ARBA" id="ARBA00005580"/>
    </source>
</evidence>
<keyword evidence="7 9" id="KW-0472">Membrane</keyword>
<dbReference type="GO" id="GO:0090374">
    <property type="term" value="P:oligopeptide export from mitochondrion"/>
    <property type="evidence" value="ECO:0007669"/>
    <property type="project" value="TreeGrafter"/>
</dbReference>
<evidence type="ECO:0000313" key="12">
    <source>
        <dbReference type="EMBL" id="ETW74782.1"/>
    </source>
</evidence>
<feature type="transmembrane region" description="Helical" evidence="9">
    <location>
        <begin position="259"/>
        <end position="278"/>
    </location>
</feature>
<dbReference type="SMART" id="SM00382">
    <property type="entry name" value="AAA"/>
    <property type="match status" value="1"/>
</dbReference>
<evidence type="ECO:0000256" key="7">
    <source>
        <dbReference type="ARBA" id="ARBA00023136"/>
    </source>
</evidence>
<dbReference type="SUPFAM" id="SSF90123">
    <property type="entry name" value="ABC transporter transmembrane region"/>
    <property type="match status" value="1"/>
</dbReference>
<dbReference type="RefSeq" id="XP_009553081.1">
    <property type="nucleotide sequence ID" value="XM_009554786.1"/>
</dbReference>